<evidence type="ECO:0000313" key="1">
    <source>
        <dbReference type="EMBL" id="WFD23129.1"/>
    </source>
</evidence>
<proteinExistence type="predicted"/>
<protein>
    <submittedName>
        <fullName evidence="1">Uncharacterized protein</fullName>
    </submittedName>
</protein>
<sequence length="695" mass="78931">MFEPEMSSSPVTFALSRALEQHDARTAMQLLRRHAKSLSHTVWESVWSLIAEGPSPLPAEGIYQRLDTVCEQLWELMHMHATLFPTRSIPKRMHHRLVYLLLKRAERMDTHVPDLERPKQRQRQVDQLFRVANEPCTLDGELLGRLLFRLARLQAVGRIRPLLLRYSACKDKPVDTVAAGQPFAAVVSEALEWYRSMKAPEALLLAWEALRCAFTEQLPIKHVLVQQLLSASGPAYVQLCIPQDRPHAVDTSDQLASYILDACHTRPHYMHQRAAVVLCKTNDPRAALQLLDTPDTEMPFDIYAAAITSLTGMARAHIVPDTALFLAWQVMKAMHHAGMEADEQMFGEWIRALQHIQHERKMPHATTVSSDVIQALRDRAPSCVPPWTSYVVSLSQHVLARQEEYVLRWNHLVLLFGQLVRLRHFPLCQSLYDYARQRHSNVLPFRSTSTFSWLFSQAYQHHGDMTWAVRLYHDWLATGHDLPEWQFVPFLRACLQHDMPSMVRVVVRDACDMGVVPRATVAQHVARALFLEGYLEAGLAILGDLLSDAPSSMPRDESLPPALPSLAMYAIGLYEASFVGYGAQEAERSRLFQLFDEFRLVLAHTYAKGDVALHIMDRAYCGAIRLHLQALGHEATAERCPTMDTHACVMSLRDAWAEWQDMAGPQWGATLSATEMHALSHAMQTYIPMCRAHQP</sequence>
<dbReference type="AlphaFoldDB" id="A0AAF0EDW1"/>
<keyword evidence="2" id="KW-1185">Reference proteome</keyword>
<gene>
    <name evidence="1" type="ORF">MEQU1_001815</name>
</gene>
<accession>A0AAF0EDW1</accession>
<reference evidence="1" key="1">
    <citation type="submission" date="2023-03" db="EMBL/GenBank/DDBJ databases">
        <title>Mating type loci evolution in Malassezia.</title>
        <authorList>
            <person name="Coelho M.A."/>
        </authorList>
    </citation>
    <scope>NUCLEOTIDE SEQUENCE</scope>
    <source>
        <strain evidence="1">CBS 12830</strain>
    </source>
</reference>
<evidence type="ECO:0000313" key="2">
    <source>
        <dbReference type="Proteomes" id="UP001214415"/>
    </source>
</evidence>
<organism evidence="1 2">
    <name type="scientific">Malassezia equina</name>
    <dbReference type="NCBI Taxonomy" id="1381935"/>
    <lineage>
        <taxon>Eukaryota</taxon>
        <taxon>Fungi</taxon>
        <taxon>Dikarya</taxon>
        <taxon>Basidiomycota</taxon>
        <taxon>Ustilaginomycotina</taxon>
        <taxon>Malasseziomycetes</taxon>
        <taxon>Malasseziales</taxon>
        <taxon>Malasseziaceae</taxon>
        <taxon>Malassezia</taxon>
    </lineage>
</organism>
<name>A0AAF0EDW1_9BASI</name>
<dbReference type="EMBL" id="CP119902">
    <property type="protein sequence ID" value="WFD23129.1"/>
    <property type="molecule type" value="Genomic_DNA"/>
</dbReference>
<dbReference type="Proteomes" id="UP001214415">
    <property type="component" value="Chromosome 3"/>
</dbReference>